<evidence type="ECO:0000256" key="9">
    <source>
        <dbReference type="SAM" id="MobiDB-lite"/>
    </source>
</evidence>
<dbReference type="CDD" id="cd17957">
    <property type="entry name" value="DEADc_DDX52"/>
    <property type="match status" value="1"/>
</dbReference>
<evidence type="ECO:0000256" key="7">
    <source>
        <dbReference type="ARBA" id="ARBA00024355"/>
    </source>
</evidence>
<dbReference type="InterPro" id="IPR027417">
    <property type="entry name" value="P-loop_NTPase"/>
</dbReference>
<evidence type="ECO:0000256" key="1">
    <source>
        <dbReference type="ARBA" id="ARBA00012552"/>
    </source>
</evidence>
<proteinExistence type="inferred from homology"/>
<dbReference type="RefSeq" id="XP_035544815.1">
    <property type="nucleotide sequence ID" value="XM_035688922.1"/>
</dbReference>
<dbReference type="GO" id="GO:0003724">
    <property type="term" value="F:RNA helicase activity"/>
    <property type="evidence" value="ECO:0007669"/>
    <property type="project" value="UniProtKB-EC"/>
</dbReference>
<feature type="compositionally biased region" description="Basic and acidic residues" evidence="9">
    <location>
        <begin position="28"/>
        <end position="41"/>
    </location>
</feature>
<name>A0A6P9E9D1_JUGRE</name>
<keyword evidence="5" id="KW-0067">ATP-binding</keyword>
<dbReference type="PANTHER" id="PTHR47959:SF15">
    <property type="entry name" value="RNA HELICASE"/>
    <property type="match status" value="1"/>
</dbReference>
<evidence type="ECO:0000313" key="10">
    <source>
        <dbReference type="Proteomes" id="UP000235220"/>
    </source>
</evidence>
<keyword evidence="2" id="KW-0547">Nucleotide-binding</keyword>
<dbReference type="InterPro" id="IPR050079">
    <property type="entry name" value="DEAD_box_RNA_helicase"/>
</dbReference>
<dbReference type="PANTHER" id="PTHR47959">
    <property type="entry name" value="ATP-DEPENDENT RNA HELICASE RHLE-RELATED"/>
    <property type="match status" value="1"/>
</dbReference>
<protein>
    <recommendedName>
        <fullName evidence="1">RNA helicase</fullName>
        <ecNumber evidence="1">3.6.4.13</ecNumber>
    </recommendedName>
</protein>
<comment type="similarity">
    <text evidence="7">Belongs to the DEAD box helicase family. DDX52/ROK1 subfamily.</text>
</comment>
<keyword evidence="6" id="KW-0694">RNA-binding</keyword>
<dbReference type="InterPro" id="IPR011545">
    <property type="entry name" value="DEAD/DEAH_box_helicase_dom"/>
</dbReference>
<dbReference type="Pfam" id="PF00271">
    <property type="entry name" value="Helicase_C"/>
    <property type="match status" value="1"/>
</dbReference>
<dbReference type="InterPro" id="IPR014014">
    <property type="entry name" value="RNA_helicase_DEAD_Q_motif"/>
</dbReference>
<dbReference type="Gene3D" id="3.40.50.300">
    <property type="entry name" value="P-loop containing nucleotide triphosphate hydrolases"/>
    <property type="match status" value="2"/>
</dbReference>
<dbReference type="GO" id="GO:0005524">
    <property type="term" value="F:ATP binding"/>
    <property type="evidence" value="ECO:0007669"/>
    <property type="project" value="UniProtKB-KW"/>
</dbReference>
<evidence type="ECO:0000256" key="5">
    <source>
        <dbReference type="ARBA" id="ARBA00022840"/>
    </source>
</evidence>
<dbReference type="PROSITE" id="PS51195">
    <property type="entry name" value="Q_MOTIF"/>
    <property type="match status" value="1"/>
</dbReference>
<evidence type="ECO:0000313" key="11">
    <source>
        <dbReference type="RefSeq" id="XP_035544815.1"/>
    </source>
</evidence>
<evidence type="ECO:0000256" key="2">
    <source>
        <dbReference type="ARBA" id="ARBA00022741"/>
    </source>
</evidence>
<dbReference type="SMART" id="SM00490">
    <property type="entry name" value="HELICc"/>
    <property type="match status" value="1"/>
</dbReference>
<sequence length="530" mass="59923">MEKASFLFSGIHFDRKKFAKDFTRFQEKKEDKSIEDSHLLETEISEPGEGKTSLKKRKRKSLASETVEGFTVFKSSKSAAAAAPVVLNEENDQAENRLSKEKKELYRQQERDALSRKKYNIHVSRNNVATPLQSFAELSSRYGCEPYLLRNLAKLGFKEPTPIQRQAIPVLLSGQECFACAPTGSGKTMAFVCPMLMKLKDASTDGIRAVILCPTRELAAQTTRESKKLAKGKKFRIKVMSRQLLRNTDLSKLPCDILISTPLRLRLAIRKKKLDLRRVQYLVLDESDKLFEHGLLKQIDSVVKACSNPSIIRSMFSATLPDFVEELARTIMHDAVRVIVGRKNTASESVKQKLVFAGSEEGKLIALRQSFAESLNPPVLMFVQSKERAKELYEELAYDNIRVDVIHSDLSQSQRENAVDDFRAGKTWVLIATDVIARGMDFKGVNCVINYDFPDSASAYIHRIGRSGRAGRTGEAITFYTKKDVPFLRNIANIMTASGCEVPSWVMSLRKMKWKKHRPQRDSISTKPKD</sequence>
<evidence type="ECO:0000256" key="8">
    <source>
        <dbReference type="ARBA" id="ARBA00047984"/>
    </source>
</evidence>
<dbReference type="GO" id="GO:0003723">
    <property type="term" value="F:RNA binding"/>
    <property type="evidence" value="ECO:0007669"/>
    <property type="project" value="UniProtKB-KW"/>
</dbReference>
<dbReference type="Pfam" id="PF00270">
    <property type="entry name" value="DEAD"/>
    <property type="match status" value="1"/>
</dbReference>
<dbReference type="KEGG" id="jre:109018196"/>
<keyword evidence="3" id="KW-0378">Hydrolase</keyword>
<feature type="region of interest" description="Disordered" evidence="9">
    <location>
        <begin position="28"/>
        <end position="58"/>
    </location>
</feature>
<dbReference type="InterPro" id="IPR044764">
    <property type="entry name" value="DDX52/Rok1_DEADc"/>
</dbReference>
<evidence type="ECO:0000256" key="4">
    <source>
        <dbReference type="ARBA" id="ARBA00022806"/>
    </source>
</evidence>
<dbReference type="CDD" id="cd18787">
    <property type="entry name" value="SF2_C_DEAD"/>
    <property type="match status" value="1"/>
</dbReference>
<dbReference type="PROSITE" id="PS51194">
    <property type="entry name" value="HELICASE_CTER"/>
    <property type="match status" value="1"/>
</dbReference>
<keyword evidence="10" id="KW-1185">Reference proteome</keyword>
<dbReference type="FunCoup" id="A0A6P9E9D1">
    <property type="interactions" value="4447"/>
</dbReference>
<dbReference type="GeneID" id="109018196"/>
<dbReference type="Proteomes" id="UP000235220">
    <property type="component" value="Chromosome 3"/>
</dbReference>
<dbReference type="PROSITE" id="PS51192">
    <property type="entry name" value="HELICASE_ATP_BIND_1"/>
    <property type="match status" value="1"/>
</dbReference>
<dbReference type="GO" id="GO:0016787">
    <property type="term" value="F:hydrolase activity"/>
    <property type="evidence" value="ECO:0007669"/>
    <property type="project" value="UniProtKB-KW"/>
</dbReference>
<dbReference type="SMART" id="SM00487">
    <property type="entry name" value="DEXDc"/>
    <property type="match status" value="1"/>
</dbReference>
<accession>A0A6P9E9D1</accession>
<evidence type="ECO:0000256" key="6">
    <source>
        <dbReference type="ARBA" id="ARBA00022884"/>
    </source>
</evidence>
<dbReference type="EC" id="3.6.4.13" evidence="1"/>
<evidence type="ECO:0000256" key="3">
    <source>
        <dbReference type="ARBA" id="ARBA00022801"/>
    </source>
</evidence>
<dbReference type="GO" id="GO:0030490">
    <property type="term" value="P:maturation of SSU-rRNA"/>
    <property type="evidence" value="ECO:0000318"/>
    <property type="project" value="GO_Central"/>
</dbReference>
<dbReference type="OrthoDB" id="360161at2759"/>
<organism evidence="10 11">
    <name type="scientific">Juglans regia</name>
    <name type="common">English walnut</name>
    <dbReference type="NCBI Taxonomy" id="51240"/>
    <lineage>
        <taxon>Eukaryota</taxon>
        <taxon>Viridiplantae</taxon>
        <taxon>Streptophyta</taxon>
        <taxon>Embryophyta</taxon>
        <taxon>Tracheophyta</taxon>
        <taxon>Spermatophyta</taxon>
        <taxon>Magnoliopsida</taxon>
        <taxon>eudicotyledons</taxon>
        <taxon>Gunneridae</taxon>
        <taxon>Pentapetalae</taxon>
        <taxon>rosids</taxon>
        <taxon>fabids</taxon>
        <taxon>Fagales</taxon>
        <taxon>Juglandaceae</taxon>
        <taxon>Juglans</taxon>
    </lineage>
</organism>
<dbReference type="InterPro" id="IPR014001">
    <property type="entry name" value="Helicase_ATP-bd"/>
</dbReference>
<keyword evidence="4" id="KW-0347">Helicase</keyword>
<dbReference type="Gramene" id="Jr03_22090_p1">
    <property type="protein sequence ID" value="cds.Jr03_22090_p1"/>
    <property type="gene ID" value="Jr03_22090"/>
</dbReference>
<reference evidence="11" key="1">
    <citation type="submission" date="2025-08" db="UniProtKB">
        <authorList>
            <consortium name="RefSeq"/>
        </authorList>
    </citation>
    <scope>IDENTIFICATION</scope>
    <source>
        <tissue evidence="11">Leaves</tissue>
    </source>
</reference>
<dbReference type="InterPro" id="IPR001650">
    <property type="entry name" value="Helicase_C-like"/>
</dbReference>
<gene>
    <name evidence="11" type="primary">LOC109018196</name>
</gene>
<dbReference type="SUPFAM" id="SSF52540">
    <property type="entry name" value="P-loop containing nucleoside triphosphate hydrolases"/>
    <property type="match status" value="1"/>
</dbReference>
<comment type="catalytic activity">
    <reaction evidence="8">
        <text>ATP + H2O = ADP + phosphate + H(+)</text>
        <dbReference type="Rhea" id="RHEA:13065"/>
        <dbReference type="ChEBI" id="CHEBI:15377"/>
        <dbReference type="ChEBI" id="CHEBI:15378"/>
        <dbReference type="ChEBI" id="CHEBI:30616"/>
        <dbReference type="ChEBI" id="CHEBI:43474"/>
        <dbReference type="ChEBI" id="CHEBI:456216"/>
        <dbReference type="EC" id="3.6.4.13"/>
    </reaction>
</comment>
<dbReference type="AlphaFoldDB" id="A0A6P9E9D1"/>